<evidence type="ECO:0000313" key="2">
    <source>
        <dbReference type="EMBL" id="QGZ90026.1"/>
    </source>
</evidence>
<accession>A0A857D387</accession>
<dbReference type="Proteomes" id="UP000438345">
    <property type="component" value="Chromosome"/>
</dbReference>
<evidence type="ECO:0000313" key="3">
    <source>
        <dbReference type="Proteomes" id="UP000438345"/>
    </source>
</evidence>
<dbReference type="AlphaFoldDB" id="A0A857D387"/>
<gene>
    <name evidence="2" type="ORF">GQR42_11045</name>
</gene>
<protein>
    <submittedName>
        <fullName evidence="2">Uncharacterized protein</fullName>
    </submittedName>
</protein>
<dbReference type="RefSeq" id="WP_158200020.1">
    <property type="nucleotide sequence ID" value="NZ_CP046973.1"/>
</dbReference>
<reference evidence="2 3" key="1">
    <citation type="submission" date="2019-12" db="EMBL/GenBank/DDBJ databases">
        <title>Complete genome sequence of Microcystis aeruginosa strain FD4.</title>
        <authorList>
            <person name="Urakawa H."/>
        </authorList>
    </citation>
    <scope>NUCLEOTIDE SEQUENCE [LARGE SCALE GENOMIC DNA]</scope>
    <source>
        <strain evidence="2 3">FD4</strain>
    </source>
</reference>
<evidence type="ECO:0000256" key="1">
    <source>
        <dbReference type="SAM" id="Phobius"/>
    </source>
</evidence>
<keyword evidence="1" id="KW-0812">Transmembrane</keyword>
<proteinExistence type="predicted"/>
<keyword evidence="1" id="KW-1133">Transmembrane helix</keyword>
<organism evidence="2 3">
    <name type="scientific">Microcystis aeruginosa FD4</name>
    <dbReference type="NCBI Taxonomy" id="2686288"/>
    <lineage>
        <taxon>Bacteria</taxon>
        <taxon>Bacillati</taxon>
        <taxon>Cyanobacteriota</taxon>
        <taxon>Cyanophyceae</taxon>
        <taxon>Oscillatoriophycideae</taxon>
        <taxon>Chroococcales</taxon>
        <taxon>Microcystaceae</taxon>
        <taxon>Microcystis</taxon>
    </lineage>
</organism>
<sequence>MTNKNNYLINVKNLLFMIAVFIKIFSWIIKFWLDCDEDLEHNLLTKDSPASIFRCPKCGSCHTIKNGSKHNGKPKRKCKIPNAFYNTNEQIITSKLTTEVGEAAAIALLKDQYAVGTVTAKIVQPKPDG</sequence>
<feature type="transmembrane region" description="Helical" evidence="1">
    <location>
        <begin position="14"/>
        <end position="33"/>
    </location>
</feature>
<dbReference type="EMBL" id="CP046973">
    <property type="protein sequence ID" value="QGZ90026.1"/>
    <property type="molecule type" value="Genomic_DNA"/>
</dbReference>
<keyword evidence="1" id="KW-0472">Membrane</keyword>
<name>A0A857D387_MICAE</name>